<protein>
    <submittedName>
        <fullName evidence="1">DUF1351 domain-containing protein</fullName>
    </submittedName>
</protein>
<comment type="caution">
    <text evidence="1">The sequence shown here is derived from an EMBL/GenBank/DDBJ whole genome shotgun (WGS) entry which is preliminary data.</text>
</comment>
<dbReference type="Proteomes" id="UP001597252">
    <property type="component" value="Unassembled WGS sequence"/>
</dbReference>
<reference evidence="2" key="1">
    <citation type="journal article" date="2019" name="Int. J. Syst. Evol. Microbiol.">
        <title>The Global Catalogue of Microorganisms (GCM) 10K type strain sequencing project: providing services to taxonomists for standard genome sequencing and annotation.</title>
        <authorList>
            <consortium name="The Broad Institute Genomics Platform"/>
            <consortium name="The Broad Institute Genome Sequencing Center for Infectious Disease"/>
            <person name="Wu L."/>
            <person name="Ma J."/>
        </authorList>
    </citation>
    <scope>NUCLEOTIDE SEQUENCE [LARGE SCALE GENOMIC DNA]</scope>
    <source>
        <strain evidence="2">CCM 8903</strain>
    </source>
</reference>
<evidence type="ECO:0000313" key="2">
    <source>
        <dbReference type="Proteomes" id="UP001597252"/>
    </source>
</evidence>
<proteinExistence type="predicted"/>
<sequence>MTNDLMVPEDLTYKVDYVPAKIDFLYFDEMKSNVLGYTDRFKNIVVSPETVDDAKKVKANLNKLKKQVDERRKEIHRGYEAPYKDFEVKVKEITSIIDAAIVPIDGAVKELDAIEQSKRESLLITYITDLAPNYGLNIDDYEIKPSWSNKSMWTKSNKPNAQLMREIGQMGLDINTHRERIASDKSAVEAYATANGLDASGWVAQIDQGATFAQLRGRIDDELMRRKKEADAAKKRAEAQAAIDAMHQQQTAQGTVDIDTGELTAPVAPQPAPQVEQQTIQQATAQPTDSHVYRQAFWVEGTKEQLWWLANQMNANGIKYQGIKKGEY</sequence>
<keyword evidence="2" id="KW-1185">Reference proteome</keyword>
<dbReference type="InterPro" id="IPR009785">
    <property type="entry name" value="Prophage_Lj928_Orf309"/>
</dbReference>
<organism evidence="1 2">
    <name type="scientific">Lacticaseibacillus baoqingensis</name>
    <dbReference type="NCBI Taxonomy" id="2486013"/>
    <lineage>
        <taxon>Bacteria</taxon>
        <taxon>Bacillati</taxon>
        <taxon>Bacillota</taxon>
        <taxon>Bacilli</taxon>
        <taxon>Lactobacillales</taxon>
        <taxon>Lactobacillaceae</taxon>
        <taxon>Lacticaseibacillus</taxon>
    </lineage>
</organism>
<dbReference type="Pfam" id="PF07083">
    <property type="entry name" value="DUF1351"/>
    <property type="match status" value="1"/>
</dbReference>
<accession>A0ABW4E639</accession>
<evidence type="ECO:0000313" key="1">
    <source>
        <dbReference type="EMBL" id="MFD1485364.1"/>
    </source>
</evidence>
<dbReference type="RefSeq" id="WP_125751502.1">
    <property type="nucleotide sequence ID" value="NZ_JBHTON010000028.1"/>
</dbReference>
<gene>
    <name evidence="1" type="ORF">ACFQ5J_08995</name>
</gene>
<dbReference type="EMBL" id="JBHTON010000028">
    <property type="protein sequence ID" value="MFD1485364.1"/>
    <property type="molecule type" value="Genomic_DNA"/>
</dbReference>
<name>A0ABW4E639_9LACO</name>